<feature type="domain" description="Bacterial alpha-L-rhamnosidase N-terminal" evidence="6">
    <location>
        <begin position="172"/>
        <end position="300"/>
    </location>
</feature>
<evidence type="ECO:0000259" key="5">
    <source>
        <dbReference type="Pfam" id="PF05592"/>
    </source>
</evidence>
<accession>A0A6G7Y322</accession>
<evidence type="ECO:0000259" key="7">
    <source>
        <dbReference type="Pfam" id="PF17389"/>
    </source>
</evidence>
<dbReference type="InterPro" id="IPR008902">
    <property type="entry name" value="Rhamnosid_concanavalin"/>
</dbReference>
<keyword evidence="3 9" id="KW-0378">Hydrolase</keyword>
<feature type="region of interest" description="Disordered" evidence="4">
    <location>
        <begin position="1"/>
        <end position="70"/>
    </location>
</feature>
<dbReference type="Pfam" id="PF17389">
    <property type="entry name" value="Bac_rhamnosid6H"/>
    <property type="match status" value="1"/>
</dbReference>
<dbReference type="InterPro" id="IPR035398">
    <property type="entry name" value="Bac_rhamnosid_C"/>
</dbReference>
<proteinExistence type="predicted"/>
<keyword evidence="10" id="KW-1185">Reference proteome</keyword>
<reference evidence="9 10" key="1">
    <citation type="submission" date="2020-03" db="EMBL/GenBank/DDBJ databases">
        <title>Propioniciclava sp. nov., isolated from Hydrophilus acuminatus.</title>
        <authorList>
            <person name="Hyun D.-W."/>
            <person name="Bae J.-W."/>
        </authorList>
    </citation>
    <scope>NUCLEOTIDE SEQUENCE [LARGE SCALE GENOMIC DNA]</scope>
    <source>
        <strain evidence="9 10">HDW11</strain>
    </source>
</reference>
<evidence type="ECO:0000256" key="3">
    <source>
        <dbReference type="ARBA" id="ARBA00022801"/>
    </source>
</evidence>
<name>A0A6G7Y322_9ACTN</name>
<dbReference type="PANTHER" id="PTHR33307:SF6">
    <property type="entry name" value="ALPHA-RHAMNOSIDASE (EUROFUNG)-RELATED"/>
    <property type="match status" value="1"/>
</dbReference>
<dbReference type="EC" id="3.2.1.40" evidence="2"/>
<feature type="compositionally biased region" description="Low complexity" evidence="4">
    <location>
        <begin position="49"/>
        <end position="63"/>
    </location>
</feature>
<dbReference type="Gene3D" id="2.60.120.260">
    <property type="entry name" value="Galactose-binding domain-like"/>
    <property type="match status" value="2"/>
</dbReference>
<dbReference type="AlphaFoldDB" id="A0A6G7Y322"/>
<dbReference type="Pfam" id="PF17390">
    <property type="entry name" value="Bac_rhamnosid_C"/>
    <property type="match status" value="1"/>
</dbReference>
<dbReference type="Proteomes" id="UP000501058">
    <property type="component" value="Chromosome"/>
</dbReference>
<dbReference type="InterPro" id="IPR012341">
    <property type="entry name" value="6hp_glycosidase-like_sf"/>
</dbReference>
<evidence type="ECO:0000259" key="8">
    <source>
        <dbReference type="Pfam" id="PF17390"/>
    </source>
</evidence>
<feature type="domain" description="Alpha-L-rhamnosidase C-terminal" evidence="8">
    <location>
        <begin position="867"/>
        <end position="938"/>
    </location>
</feature>
<dbReference type="PANTHER" id="PTHR33307">
    <property type="entry name" value="ALPHA-RHAMNOSIDASE (EUROFUNG)"/>
    <property type="match status" value="1"/>
</dbReference>
<dbReference type="InterPro" id="IPR016007">
    <property type="entry name" value="Alpha_rhamnosid"/>
</dbReference>
<evidence type="ECO:0000313" key="10">
    <source>
        <dbReference type="Proteomes" id="UP000501058"/>
    </source>
</evidence>
<dbReference type="InterPro" id="IPR008928">
    <property type="entry name" value="6-hairpin_glycosidase_sf"/>
</dbReference>
<dbReference type="Pfam" id="PF05592">
    <property type="entry name" value="Bac_rhamnosid"/>
    <property type="match status" value="1"/>
</dbReference>
<feature type="region of interest" description="Disordered" evidence="4">
    <location>
        <begin position="291"/>
        <end position="336"/>
    </location>
</feature>
<feature type="compositionally biased region" description="Basic and acidic residues" evidence="4">
    <location>
        <begin position="1"/>
        <end position="31"/>
    </location>
</feature>
<dbReference type="KEGG" id="prv:G7070_00780"/>
<dbReference type="InterPro" id="IPR013737">
    <property type="entry name" value="Bac_rhamnosid_N"/>
</dbReference>
<dbReference type="InterPro" id="IPR035396">
    <property type="entry name" value="Bac_rhamnosid6H"/>
</dbReference>
<dbReference type="Gene3D" id="2.60.420.10">
    <property type="entry name" value="Maltose phosphorylase, domain 3"/>
    <property type="match status" value="1"/>
</dbReference>
<sequence>MTDSDRTLPADDRTAPADGPTDRPHRLRIDAGGDAFPVAGGPPQLSWWPAARPDAAPGRPAGDLPTRVPAGHDLEAEADGVRLPTAVLGPGHRFVAWPFAGPLASGQRVAWRVRERFDDGPGPWSAWAGFEVGLLDPDWEAAWIGAAETSDPGPGRRPAHELATTFTLPGPVASARLYATALGVYEAFVNGERAGTTELAPGSTSYDRTVHAQAYDVADALHPGRNTLSLVVSDGWFRGQVGAFRHPAAWGDAVAVCAELHVRLADGGRRVLRTGPDWTSRPTTITRADLMDGQTDDLTRSGCGDHGEAAPHAHAGTGGSGAAGDESGAAGDGSGAADAAAGVVVRTGPVPPISWSPAPPVRCVDELPAASLTRVAPDAWVADFGQNASGRVRLARLGEAGVRSTLDFGEHLGRNGDLDTTHLDAREPGRPPIPFVQRDEVVSDGEASAFEPRHTVHGFRYARLTRSGGPEPAAADLALRVVHTDLAPTGEFACGAPDLDRLWRAARWGFRGNAVDVPTDCPTRERLGWTGDYQVFVSTATRLFDVHGFSRKWLASVRDDQLPDGRIANFSPDGRRIKHHLDDRLALMTGSAGWGDAIVHVPWELYRAYGDVGVLAENRDAMAAWVEWALGRARESRHASRAARSPEPQPHEEYLWDGTFHWGEWCEPAPRAADGSRAAEVQTDPMAWFLADKGEVGTAFLHRSVATLAEVSALLGRTGDAERYARIAGLVRDAWRTEFLRPDGRTAGDTQAGYVRGLAFGLIPDGERAAAVARLVELIGRAGGRLATGFLSTGDLLPVLADAGRADVAYDLLFARTPPSWLTMLDRGATTFWEDWEGVDEHGDAHESLNHYSKGAVARFLHSHTLGLRQEEDSAGWDRFVVAPVPDARVPWARGSLLGPQGRIAVAWEATDDGLRVRVEVPPASEATLVFPGGRRVRLGPGVHEHRG</sequence>
<evidence type="ECO:0000256" key="2">
    <source>
        <dbReference type="ARBA" id="ARBA00012652"/>
    </source>
</evidence>
<dbReference type="GO" id="GO:0030596">
    <property type="term" value="F:alpha-L-rhamnosidase activity"/>
    <property type="evidence" value="ECO:0007669"/>
    <property type="project" value="UniProtKB-EC"/>
</dbReference>
<evidence type="ECO:0000313" key="9">
    <source>
        <dbReference type="EMBL" id="QIK71086.1"/>
    </source>
</evidence>
<gene>
    <name evidence="9" type="ORF">G7070_00780</name>
</gene>
<feature type="domain" description="Alpha-L-rhamnosidase six-hairpin glycosidase" evidence="7">
    <location>
        <begin position="489"/>
        <end position="864"/>
    </location>
</feature>
<dbReference type="RefSeq" id="WP_166231068.1">
    <property type="nucleotide sequence ID" value="NZ_CP049865.1"/>
</dbReference>
<dbReference type="SUPFAM" id="SSF48208">
    <property type="entry name" value="Six-hairpin glycosidases"/>
    <property type="match status" value="1"/>
</dbReference>
<evidence type="ECO:0000259" key="6">
    <source>
        <dbReference type="Pfam" id="PF08531"/>
    </source>
</evidence>
<dbReference type="GO" id="GO:0005975">
    <property type="term" value="P:carbohydrate metabolic process"/>
    <property type="evidence" value="ECO:0007669"/>
    <property type="project" value="InterPro"/>
</dbReference>
<protein>
    <recommendedName>
        <fullName evidence="2">alpha-L-rhamnosidase</fullName>
        <ecNumber evidence="2">3.2.1.40</ecNumber>
    </recommendedName>
</protein>
<feature type="domain" description="Alpha-L-rhamnosidase concanavalin-like" evidence="5">
    <location>
        <begin position="374"/>
        <end position="482"/>
    </location>
</feature>
<dbReference type="Gene3D" id="1.50.10.10">
    <property type="match status" value="1"/>
</dbReference>
<feature type="compositionally biased region" description="Low complexity" evidence="4">
    <location>
        <begin position="323"/>
        <end position="336"/>
    </location>
</feature>
<feature type="compositionally biased region" description="Basic and acidic residues" evidence="4">
    <location>
        <begin position="297"/>
        <end position="311"/>
    </location>
</feature>
<evidence type="ECO:0000256" key="1">
    <source>
        <dbReference type="ARBA" id="ARBA00001445"/>
    </source>
</evidence>
<dbReference type="EMBL" id="CP049865">
    <property type="protein sequence ID" value="QIK71086.1"/>
    <property type="molecule type" value="Genomic_DNA"/>
</dbReference>
<dbReference type="Pfam" id="PF08531">
    <property type="entry name" value="Bac_rhamnosid_N"/>
    <property type="match status" value="1"/>
</dbReference>
<organism evidence="9 10">
    <name type="scientific">Propioniciclava coleopterorum</name>
    <dbReference type="NCBI Taxonomy" id="2714937"/>
    <lineage>
        <taxon>Bacteria</taxon>
        <taxon>Bacillati</taxon>
        <taxon>Actinomycetota</taxon>
        <taxon>Actinomycetes</taxon>
        <taxon>Propionibacteriales</taxon>
        <taxon>Propionibacteriaceae</taxon>
        <taxon>Propioniciclava</taxon>
    </lineage>
</organism>
<comment type="catalytic activity">
    <reaction evidence="1">
        <text>Hydrolysis of terminal non-reducing alpha-L-rhamnose residues in alpha-L-rhamnosides.</text>
        <dbReference type="EC" id="3.2.1.40"/>
    </reaction>
</comment>
<evidence type="ECO:0000256" key="4">
    <source>
        <dbReference type="SAM" id="MobiDB-lite"/>
    </source>
</evidence>